<comment type="caution">
    <text evidence="5">The sequence shown here is derived from an EMBL/GenBank/DDBJ whole genome shotgun (WGS) entry which is preliminary data.</text>
</comment>
<dbReference type="Pfam" id="PF02210">
    <property type="entry name" value="Laminin_G_2"/>
    <property type="match status" value="1"/>
</dbReference>
<comment type="caution">
    <text evidence="2">Lacks conserved residue(s) required for the propagation of feature annotation.</text>
</comment>
<dbReference type="EMBL" id="JARKIK010001882">
    <property type="protein sequence ID" value="KAK8719546.1"/>
    <property type="molecule type" value="Genomic_DNA"/>
</dbReference>
<evidence type="ECO:0000259" key="3">
    <source>
        <dbReference type="PROSITE" id="PS50025"/>
    </source>
</evidence>
<evidence type="ECO:0000256" key="1">
    <source>
        <dbReference type="ARBA" id="ARBA00023157"/>
    </source>
</evidence>
<dbReference type="Gene3D" id="2.60.120.200">
    <property type="match status" value="1"/>
</dbReference>
<keyword evidence="6" id="KW-1185">Reference proteome</keyword>
<dbReference type="Proteomes" id="UP001445076">
    <property type="component" value="Unassembled WGS sequence"/>
</dbReference>
<keyword evidence="1 2" id="KW-1015">Disulfide bond</keyword>
<dbReference type="InterPro" id="IPR013320">
    <property type="entry name" value="ConA-like_dom_sf"/>
</dbReference>
<dbReference type="InterPro" id="IPR050372">
    <property type="entry name" value="Neurexin-related_CASP"/>
</dbReference>
<accession>A0AAW0VRG3</accession>
<dbReference type="GO" id="GO:0016020">
    <property type="term" value="C:membrane"/>
    <property type="evidence" value="ECO:0007669"/>
    <property type="project" value="UniProtKB-SubCell"/>
</dbReference>
<proteinExistence type="predicted"/>
<evidence type="ECO:0000313" key="5">
    <source>
        <dbReference type="EMBL" id="KAK8719546.1"/>
    </source>
</evidence>
<dbReference type="CDD" id="cd00110">
    <property type="entry name" value="LamG"/>
    <property type="match status" value="1"/>
</dbReference>
<evidence type="ECO:0000256" key="2">
    <source>
        <dbReference type="PROSITE-ProRule" id="PRU00076"/>
    </source>
</evidence>
<dbReference type="PROSITE" id="PS50026">
    <property type="entry name" value="EGF_3"/>
    <property type="match status" value="1"/>
</dbReference>
<dbReference type="PROSITE" id="PS50025">
    <property type="entry name" value="LAM_G_DOMAIN"/>
    <property type="match status" value="1"/>
</dbReference>
<evidence type="ECO:0000313" key="6">
    <source>
        <dbReference type="Proteomes" id="UP001445076"/>
    </source>
</evidence>
<dbReference type="PANTHER" id="PTHR15036">
    <property type="entry name" value="PIKACHURIN-LIKE PROTEIN"/>
    <property type="match status" value="1"/>
</dbReference>
<organism evidence="5 6">
    <name type="scientific">Cherax quadricarinatus</name>
    <name type="common">Australian red claw crayfish</name>
    <dbReference type="NCBI Taxonomy" id="27406"/>
    <lineage>
        <taxon>Eukaryota</taxon>
        <taxon>Metazoa</taxon>
        <taxon>Ecdysozoa</taxon>
        <taxon>Arthropoda</taxon>
        <taxon>Crustacea</taxon>
        <taxon>Multicrustacea</taxon>
        <taxon>Malacostraca</taxon>
        <taxon>Eumalacostraca</taxon>
        <taxon>Eucarida</taxon>
        <taxon>Decapoda</taxon>
        <taxon>Pleocyemata</taxon>
        <taxon>Astacidea</taxon>
        <taxon>Parastacoidea</taxon>
        <taxon>Parastacidae</taxon>
        <taxon>Cherax</taxon>
    </lineage>
</organism>
<sequence length="178" mass="19302">DNLTHPSLASTDPSFASADLQIQVVDTNTTSFVTPRLTRPHDCHTQHPRQPETCTAATCFNGGRCILTSTGSRCVCPGGSSGPHCKVISRSFTGHGWVWVRPLPLCLPTTVSLRLLTRHPHSIILYSGPLAPPPSTLTHTPMLALQLVEGRPQLLFEGDTGSLKLELNTTLHDGQWHT</sequence>
<feature type="non-terminal residue" evidence="5">
    <location>
        <position position="1"/>
    </location>
</feature>
<reference evidence="5 6" key="1">
    <citation type="journal article" date="2024" name="BMC Genomics">
        <title>Genome assembly of redclaw crayfish (Cherax quadricarinatus) provides insights into its immune adaptation and hypoxia tolerance.</title>
        <authorList>
            <person name="Liu Z."/>
            <person name="Zheng J."/>
            <person name="Li H."/>
            <person name="Fang K."/>
            <person name="Wang S."/>
            <person name="He J."/>
            <person name="Zhou D."/>
            <person name="Weng S."/>
            <person name="Chi M."/>
            <person name="Gu Z."/>
            <person name="He J."/>
            <person name="Li F."/>
            <person name="Wang M."/>
        </authorList>
    </citation>
    <scope>NUCLEOTIDE SEQUENCE [LARGE SCALE GENOMIC DNA]</scope>
    <source>
        <strain evidence="5">ZL_2023a</strain>
    </source>
</reference>
<dbReference type="InterPro" id="IPR000742">
    <property type="entry name" value="EGF"/>
</dbReference>
<keyword evidence="2" id="KW-0245">EGF-like domain</keyword>
<feature type="domain" description="Laminin G" evidence="3">
    <location>
        <begin position="89"/>
        <end position="178"/>
    </location>
</feature>
<evidence type="ECO:0000259" key="4">
    <source>
        <dbReference type="PROSITE" id="PS50026"/>
    </source>
</evidence>
<feature type="non-terminal residue" evidence="5">
    <location>
        <position position="178"/>
    </location>
</feature>
<dbReference type="PANTHER" id="PTHR15036:SF85">
    <property type="entry name" value="SP2353, ISOFORM A"/>
    <property type="match status" value="1"/>
</dbReference>
<dbReference type="SUPFAM" id="SSF49899">
    <property type="entry name" value="Concanavalin A-like lectins/glucanases"/>
    <property type="match status" value="1"/>
</dbReference>
<protein>
    <submittedName>
        <fullName evidence="5">Uncharacterized protein</fullName>
    </submittedName>
</protein>
<dbReference type="Gene3D" id="2.10.25.10">
    <property type="entry name" value="Laminin"/>
    <property type="match status" value="1"/>
</dbReference>
<dbReference type="CDD" id="cd00054">
    <property type="entry name" value="EGF_CA"/>
    <property type="match status" value="1"/>
</dbReference>
<dbReference type="PROSITE" id="PS00022">
    <property type="entry name" value="EGF_1"/>
    <property type="match status" value="1"/>
</dbReference>
<gene>
    <name evidence="5" type="ORF">OTU49_013961</name>
</gene>
<dbReference type="InterPro" id="IPR001791">
    <property type="entry name" value="Laminin_G"/>
</dbReference>
<name>A0AAW0VRG3_CHEQU</name>
<feature type="domain" description="EGF-like" evidence="4">
    <location>
        <begin position="50"/>
        <end position="86"/>
    </location>
</feature>
<dbReference type="AlphaFoldDB" id="A0AAW0VRG3"/>
<feature type="disulfide bond" evidence="2">
    <location>
        <begin position="76"/>
        <end position="85"/>
    </location>
</feature>